<dbReference type="PROSITE" id="PS51257">
    <property type="entry name" value="PROKAR_LIPOPROTEIN"/>
    <property type="match status" value="1"/>
</dbReference>
<feature type="signal peptide" evidence="14">
    <location>
        <begin position="1"/>
        <end position="26"/>
    </location>
</feature>
<evidence type="ECO:0000256" key="2">
    <source>
        <dbReference type="ARBA" id="ARBA00009696"/>
    </source>
</evidence>
<keyword evidence="16" id="KW-1185">Reference proteome</keyword>
<keyword evidence="9 13" id="KW-0564">Palmitate</keyword>
<feature type="chain" id="PRO_5008963932" description="Outer-membrane lipoprotein LolB" evidence="14">
    <location>
        <begin position="27"/>
        <end position="207"/>
    </location>
</feature>
<evidence type="ECO:0000256" key="9">
    <source>
        <dbReference type="ARBA" id="ARBA00023139"/>
    </source>
</evidence>
<dbReference type="OrthoDB" id="9797618at2"/>
<dbReference type="HAMAP" id="MF_00233">
    <property type="entry name" value="LolB"/>
    <property type="match status" value="1"/>
</dbReference>
<evidence type="ECO:0000256" key="11">
    <source>
        <dbReference type="ARBA" id="ARBA00023237"/>
    </source>
</evidence>
<gene>
    <name evidence="13" type="primary">lolB</name>
    <name evidence="15" type="ORF">A359_04620</name>
</gene>
<keyword evidence="8 13" id="KW-0472">Membrane</keyword>
<dbReference type="AlphaFoldDB" id="J3TXF4"/>
<dbReference type="EMBL" id="CP003546">
    <property type="protein sequence ID" value="AFP84855.1"/>
    <property type="molecule type" value="Genomic_DNA"/>
</dbReference>
<evidence type="ECO:0000313" key="16">
    <source>
        <dbReference type="Proteomes" id="UP000003936"/>
    </source>
</evidence>
<reference evidence="15 16" key="1">
    <citation type="journal article" date="2012" name="Mol. Biol. Evol.">
        <title>Genome reduction and co-evolution between the primary and secondary bacterial symbionts of psyllids.</title>
        <authorList>
            <person name="Sloan D.B."/>
            <person name="Moran N.A."/>
        </authorList>
    </citation>
    <scope>NUCLEOTIDE SEQUENCE [LARGE SCALE GENOMIC DNA]</scope>
    <source>
        <strain evidence="15">Ceuc_S</strain>
    </source>
</reference>
<sequence length="207" mass="23921" precursor="true">MLERHYAVFRFLPLASLLLASCSVHIFSGSYKSHALPDWRSHQKAVSRLTNYQIRGVFAYFSKGEKVCARFYWYQISDDSYQVLLINPLGNTEMELSVKKGMAQLVNNHGTRYVSSGDLEIMFQKLTGISIPFDNLRHWMLGLPGDALDFMLDSLGHLHQVNYRHNNQHWVVTYQGYHSNTPLVLPSHLELCQGENRIQFKIDSWSL</sequence>
<dbReference type="HOGENOM" id="CLU_092816_1_1_6"/>
<keyword evidence="7 13" id="KW-0653">Protein transport</keyword>
<comment type="subunit">
    <text evidence="3 13">Monomer.</text>
</comment>
<dbReference type="CDD" id="cd16326">
    <property type="entry name" value="LolB"/>
    <property type="match status" value="1"/>
</dbReference>
<dbReference type="Pfam" id="PF03550">
    <property type="entry name" value="LolB"/>
    <property type="match status" value="1"/>
</dbReference>
<accession>J3TXF4</accession>
<name>J3TXF4_9ENTR</name>
<evidence type="ECO:0000256" key="5">
    <source>
        <dbReference type="ARBA" id="ARBA00022448"/>
    </source>
</evidence>
<evidence type="ECO:0000256" key="1">
    <source>
        <dbReference type="ARBA" id="ARBA00004459"/>
    </source>
</evidence>
<dbReference type="Gene3D" id="2.50.20.10">
    <property type="entry name" value="Lipoprotein localisation LolA/LolB/LppX"/>
    <property type="match status" value="1"/>
</dbReference>
<dbReference type="NCBIfam" id="TIGR00548">
    <property type="entry name" value="lolB"/>
    <property type="match status" value="1"/>
</dbReference>
<evidence type="ECO:0000313" key="15">
    <source>
        <dbReference type="EMBL" id="AFP84855.1"/>
    </source>
</evidence>
<dbReference type="Proteomes" id="UP000003936">
    <property type="component" value="Chromosome"/>
</dbReference>
<comment type="subcellular location">
    <subcellularLocation>
        <location evidence="1 13">Cell outer membrane</location>
        <topology evidence="1 13">Lipid-anchor</topology>
    </subcellularLocation>
</comment>
<dbReference type="RefSeq" id="WP_014888153.1">
    <property type="nucleotide sequence ID" value="NC_018419.1"/>
</dbReference>
<dbReference type="GO" id="GO:0009279">
    <property type="term" value="C:cell outer membrane"/>
    <property type="evidence" value="ECO:0007669"/>
    <property type="project" value="UniProtKB-SubCell"/>
</dbReference>
<evidence type="ECO:0000256" key="12">
    <source>
        <dbReference type="ARBA" id="ARBA00023288"/>
    </source>
</evidence>
<dbReference type="STRING" id="1199245.A359_04620"/>
<keyword evidence="10 13" id="KW-0143">Chaperone</keyword>
<evidence type="ECO:0000256" key="4">
    <source>
        <dbReference type="ARBA" id="ARBA00016202"/>
    </source>
</evidence>
<comment type="similarity">
    <text evidence="2 13">Belongs to the LolB family.</text>
</comment>
<dbReference type="PATRIC" id="fig|1199245.3.peg.559"/>
<protein>
    <recommendedName>
        <fullName evidence="4 13">Outer-membrane lipoprotein LolB</fullName>
    </recommendedName>
</protein>
<dbReference type="GO" id="GO:0044874">
    <property type="term" value="P:lipoprotein localization to outer membrane"/>
    <property type="evidence" value="ECO:0007669"/>
    <property type="project" value="UniProtKB-UniRule"/>
</dbReference>
<evidence type="ECO:0000256" key="3">
    <source>
        <dbReference type="ARBA" id="ARBA00011245"/>
    </source>
</evidence>
<evidence type="ECO:0000256" key="14">
    <source>
        <dbReference type="SAM" id="SignalP"/>
    </source>
</evidence>
<evidence type="ECO:0000256" key="8">
    <source>
        <dbReference type="ARBA" id="ARBA00023136"/>
    </source>
</evidence>
<proteinExistence type="inferred from homology"/>
<dbReference type="InterPro" id="IPR029046">
    <property type="entry name" value="LolA/LolB/LppX"/>
</dbReference>
<evidence type="ECO:0000256" key="7">
    <source>
        <dbReference type="ARBA" id="ARBA00022927"/>
    </source>
</evidence>
<keyword evidence="5 13" id="KW-0813">Transport</keyword>
<keyword evidence="11 13" id="KW-0998">Cell outer membrane</keyword>
<evidence type="ECO:0000256" key="13">
    <source>
        <dbReference type="HAMAP-Rule" id="MF_00233"/>
    </source>
</evidence>
<evidence type="ECO:0000256" key="10">
    <source>
        <dbReference type="ARBA" id="ARBA00023186"/>
    </source>
</evidence>
<dbReference type="SUPFAM" id="SSF89392">
    <property type="entry name" value="Prokaryotic lipoproteins and lipoprotein localization factors"/>
    <property type="match status" value="1"/>
</dbReference>
<organism evidence="15 16">
    <name type="scientific">secondary endosymbiont of Ctenarytaina eucalypti</name>
    <dbReference type="NCBI Taxonomy" id="1199245"/>
    <lineage>
        <taxon>Bacteria</taxon>
        <taxon>Pseudomonadati</taxon>
        <taxon>Pseudomonadota</taxon>
        <taxon>Gammaproteobacteria</taxon>
        <taxon>Enterobacterales</taxon>
        <taxon>Enterobacteriaceae</taxon>
        <taxon>aphid secondary symbionts</taxon>
    </lineage>
</organism>
<keyword evidence="12 13" id="KW-0449">Lipoprotein</keyword>
<dbReference type="GO" id="GO:0015031">
    <property type="term" value="P:protein transport"/>
    <property type="evidence" value="ECO:0007669"/>
    <property type="project" value="UniProtKB-KW"/>
</dbReference>
<keyword evidence="6 13" id="KW-0732">Signal</keyword>
<dbReference type="InterPro" id="IPR004565">
    <property type="entry name" value="OM_lipoprot_LolB"/>
</dbReference>
<evidence type="ECO:0000256" key="6">
    <source>
        <dbReference type="ARBA" id="ARBA00022729"/>
    </source>
</evidence>
<dbReference type="KEGG" id="sect:A359_04620"/>
<comment type="function">
    <text evidence="13">Plays a critical role in the incorporation of lipoproteins in the outer membrane after they are released by the LolA protein.</text>
</comment>